<dbReference type="Proteomes" id="UP001178507">
    <property type="component" value="Unassembled WGS sequence"/>
</dbReference>
<evidence type="ECO:0000313" key="3">
    <source>
        <dbReference type="Proteomes" id="UP001178507"/>
    </source>
</evidence>
<proteinExistence type="predicted"/>
<protein>
    <recommendedName>
        <fullName evidence="4">C3H1-type domain-containing protein</fullName>
    </recommendedName>
</protein>
<sequence length="208" mass="21979">MAFCTYQATFIAVKEPKSGPRSKSAGANVPRQPCPETSYVESLEKRASALTFLEAPSEGSAGHPQLCNKPCLFLTYGACPSGAGCNFCHLPHPNQAKLGRSDRELLRLLGEADLLALILPHLRAKKIQGSDPLLGLMEAHLASLVAAPSQIRGLANVGRRLGRLSFRQLLFLSSRRPGVPGAPGVPGVPGVQAALEALKSSSAAVFFK</sequence>
<name>A0AA36NHC6_9DINO</name>
<gene>
    <name evidence="2" type="ORF">EVOR1521_LOCUS28951</name>
</gene>
<evidence type="ECO:0000256" key="1">
    <source>
        <dbReference type="SAM" id="MobiDB-lite"/>
    </source>
</evidence>
<evidence type="ECO:0000313" key="2">
    <source>
        <dbReference type="EMBL" id="CAJ1407182.1"/>
    </source>
</evidence>
<comment type="caution">
    <text evidence="2">The sequence shown here is derived from an EMBL/GenBank/DDBJ whole genome shotgun (WGS) entry which is preliminary data.</text>
</comment>
<evidence type="ECO:0008006" key="4">
    <source>
        <dbReference type="Google" id="ProtNLM"/>
    </source>
</evidence>
<accession>A0AA36NHC6</accession>
<feature type="region of interest" description="Disordered" evidence="1">
    <location>
        <begin position="16"/>
        <end position="35"/>
    </location>
</feature>
<dbReference type="AlphaFoldDB" id="A0AA36NHC6"/>
<keyword evidence="3" id="KW-1185">Reference proteome</keyword>
<organism evidence="2 3">
    <name type="scientific">Effrenium voratum</name>
    <dbReference type="NCBI Taxonomy" id="2562239"/>
    <lineage>
        <taxon>Eukaryota</taxon>
        <taxon>Sar</taxon>
        <taxon>Alveolata</taxon>
        <taxon>Dinophyceae</taxon>
        <taxon>Suessiales</taxon>
        <taxon>Symbiodiniaceae</taxon>
        <taxon>Effrenium</taxon>
    </lineage>
</organism>
<dbReference type="EMBL" id="CAUJNA010003661">
    <property type="protein sequence ID" value="CAJ1407182.1"/>
    <property type="molecule type" value="Genomic_DNA"/>
</dbReference>
<reference evidence="2" key="1">
    <citation type="submission" date="2023-08" db="EMBL/GenBank/DDBJ databases">
        <authorList>
            <person name="Chen Y."/>
            <person name="Shah S."/>
            <person name="Dougan E. K."/>
            <person name="Thang M."/>
            <person name="Chan C."/>
        </authorList>
    </citation>
    <scope>NUCLEOTIDE SEQUENCE</scope>
</reference>